<sequence>MQSYPKSLPYIIANEAAERFSFYGMRSILATFLVIQFFNPTLQAALQPVAEAKANEATHFFVSLAYAVPFIGALAADWFFGKHKVILWVSILCCIGHLILSIFETDLDWFRFGLLLIAIGAGGIKSCVSANLGDQFTAKNQHLLSKVYGWFYFSINSGSALSTLMIPLVYTNWGPNWAFGIPGILMAISTTIFYLGRHTYVRIPPTGMKRDNFLFISIYALFNFYKKQPKQSLLDVAKEKFQPEKVEDIKGAWRVIGVFSFIPIFWAMWDQNLSEWVLQAAKMDRYFFGYELLPQQIQTVNPFFLLLLIPVFNYLVYPFFEKRGIKTTPLRRIGCGLVLMALCFTVIALIQTTIDGGGRPSIWWQVFAYFILAAAEVMVSITCLEYAYTQAPASMKSTMGAVWLLTVAAGNVFTALVNRSIAQGGFFASLHGATYYWFFIALLLCIIFVFFLVSPRIAEV</sequence>
<feature type="transmembrane region" description="Helical" evidence="6">
    <location>
        <begin position="149"/>
        <end position="170"/>
    </location>
</feature>
<feature type="transmembrane region" description="Helical" evidence="6">
    <location>
        <begin position="251"/>
        <end position="269"/>
    </location>
</feature>
<dbReference type="PANTHER" id="PTHR11654">
    <property type="entry name" value="OLIGOPEPTIDE TRANSPORTER-RELATED"/>
    <property type="match status" value="1"/>
</dbReference>
<keyword evidence="5 6" id="KW-0472">Membrane</keyword>
<evidence type="ECO:0000256" key="6">
    <source>
        <dbReference type="SAM" id="Phobius"/>
    </source>
</evidence>
<reference evidence="7 8" key="1">
    <citation type="journal article" date="1992" name="Int. J. Syst. Bacteriol.">
        <title>Sphingobacterium antarcticus sp. nov. a Psychrotrophic Bacterium from the Soils of Schirmacher Oasis, Antarctica.</title>
        <authorList>
            <person name="Shivaji S."/>
            <person name="Ray M.K."/>
            <person name="Rao N.S."/>
            <person name="Saiserr L."/>
            <person name="Jagannadham M.V."/>
            <person name="Kumar G.S."/>
            <person name="Reddy G."/>
            <person name="Bhargava P.M."/>
        </authorList>
    </citation>
    <scope>NUCLEOTIDE SEQUENCE [LARGE SCALE GENOMIC DNA]</scope>
    <source>
        <strain evidence="7 8">4BY</strain>
    </source>
</reference>
<feature type="transmembrane region" description="Helical" evidence="6">
    <location>
        <begin position="176"/>
        <end position="195"/>
    </location>
</feature>
<proteinExistence type="inferred from homology"/>
<evidence type="ECO:0000256" key="1">
    <source>
        <dbReference type="ARBA" id="ARBA00004141"/>
    </source>
</evidence>
<accession>A0A081PD95</accession>
<dbReference type="eggNOG" id="COG3104">
    <property type="taxonomic scope" value="Bacteria"/>
</dbReference>
<feature type="transmembrane region" description="Helical" evidence="6">
    <location>
        <begin position="434"/>
        <end position="453"/>
    </location>
</feature>
<dbReference type="InterPro" id="IPR036259">
    <property type="entry name" value="MFS_trans_sf"/>
</dbReference>
<comment type="caution">
    <text evidence="7">The sequence shown here is derived from an EMBL/GenBank/DDBJ whole genome shotgun (WGS) entry which is preliminary data.</text>
</comment>
<evidence type="ECO:0008006" key="9">
    <source>
        <dbReference type="Google" id="ProtNLM"/>
    </source>
</evidence>
<evidence type="ECO:0000256" key="5">
    <source>
        <dbReference type="ARBA" id="ARBA00023136"/>
    </source>
</evidence>
<dbReference type="EMBL" id="JNFF01000110">
    <property type="protein sequence ID" value="KEQ28668.1"/>
    <property type="molecule type" value="Genomic_DNA"/>
</dbReference>
<dbReference type="Proteomes" id="UP000028007">
    <property type="component" value="Unassembled WGS sequence"/>
</dbReference>
<evidence type="ECO:0000256" key="2">
    <source>
        <dbReference type="ARBA" id="ARBA00005982"/>
    </source>
</evidence>
<evidence type="ECO:0000313" key="8">
    <source>
        <dbReference type="Proteomes" id="UP000028007"/>
    </source>
</evidence>
<comment type="subcellular location">
    <subcellularLocation>
        <location evidence="1">Membrane</location>
        <topology evidence="1">Multi-pass membrane protein</topology>
    </subcellularLocation>
</comment>
<dbReference type="Gene3D" id="1.20.1250.20">
    <property type="entry name" value="MFS general substrate transporter like domains"/>
    <property type="match status" value="2"/>
</dbReference>
<feature type="transmembrane region" description="Helical" evidence="6">
    <location>
        <begin position="303"/>
        <end position="320"/>
    </location>
</feature>
<feature type="transmembrane region" description="Helical" evidence="6">
    <location>
        <begin position="109"/>
        <end position="128"/>
    </location>
</feature>
<protein>
    <recommendedName>
        <fullName evidence="9">Peptide transporter</fullName>
    </recommendedName>
</protein>
<feature type="transmembrane region" description="Helical" evidence="6">
    <location>
        <begin position="332"/>
        <end position="350"/>
    </location>
</feature>
<dbReference type="Pfam" id="PF00854">
    <property type="entry name" value="PTR2"/>
    <property type="match status" value="1"/>
</dbReference>
<name>A0A081PD95_9SPHI</name>
<dbReference type="GO" id="GO:0022857">
    <property type="term" value="F:transmembrane transporter activity"/>
    <property type="evidence" value="ECO:0007669"/>
    <property type="project" value="InterPro"/>
</dbReference>
<feature type="transmembrane region" description="Helical" evidence="6">
    <location>
        <begin position="362"/>
        <end position="388"/>
    </location>
</feature>
<keyword evidence="8" id="KW-1185">Reference proteome</keyword>
<feature type="transmembrane region" description="Helical" evidence="6">
    <location>
        <begin position="20"/>
        <end position="38"/>
    </location>
</feature>
<keyword evidence="3 6" id="KW-0812">Transmembrane</keyword>
<organism evidence="7 8">
    <name type="scientific">Pedobacter antarcticus 4BY</name>
    <dbReference type="NCBI Taxonomy" id="1358423"/>
    <lineage>
        <taxon>Bacteria</taxon>
        <taxon>Pseudomonadati</taxon>
        <taxon>Bacteroidota</taxon>
        <taxon>Sphingobacteriia</taxon>
        <taxon>Sphingobacteriales</taxon>
        <taxon>Sphingobacteriaceae</taxon>
        <taxon>Pedobacter</taxon>
    </lineage>
</organism>
<dbReference type="InterPro" id="IPR000109">
    <property type="entry name" value="POT_fam"/>
</dbReference>
<dbReference type="AlphaFoldDB" id="A0A081PD95"/>
<feature type="transmembrane region" description="Helical" evidence="6">
    <location>
        <begin position="85"/>
        <end position="103"/>
    </location>
</feature>
<feature type="transmembrane region" description="Helical" evidence="6">
    <location>
        <begin position="58"/>
        <end position="80"/>
    </location>
</feature>
<evidence type="ECO:0000313" key="7">
    <source>
        <dbReference type="EMBL" id="KEQ28668.1"/>
    </source>
</evidence>
<keyword evidence="4 6" id="KW-1133">Transmembrane helix</keyword>
<comment type="similarity">
    <text evidence="2">Belongs to the major facilitator superfamily. Proton-dependent oligopeptide transporter (POT/PTR) (TC 2.A.17) family.</text>
</comment>
<feature type="transmembrane region" description="Helical" evidence="6">
    <location>
        <begin position="400"/>
        <end position="422"/>
    </location>
</feature>
<evidence type="ECO:0000256" key="4">
    <source>
        <dbReference type="ARBA" id="ARBA00022989"/>
    </source>
</evidence>
<gene>
    <name evidence="7" type="ORF">N180_04535</name>
</gene>
<dbReference type="SUPFAM" id="SSF103473">
    <property type="entry name" value="MFS general substrate transporter"/>
    <property type="match status" value="1"/>
</dbReference>
<evidence type="ECO:0000256" key="3">
    <source>
        <dbReference type="ARBA" id="ARBA00022692"/>
    </source>
</evidence>
<dbReference type="GO" id="GO:0016020">
    <property type="term" value="C:membrane"/>
    <property type="evidence" value="ECO:0007669"/>
    <property type="project" value="UniProtKB-SubCell"/>
</dbReference>